<dbReference type="SUPFAM" id="SSF48317">
    <property type="entry name" value="Acid phosphatase/Vanadium-dependent haloperoxidase"/>
    <property type="match status" value="1"/>
</dbReference>
<dbReference type="SMART" id="SM00014">
    <property type="entry name" value="acidPPc"/>
    <property type="match status" value="1"/>
</dbReference>
<feature type="domain" description="Phosphatidic acid phosphatase type 2/haloperoxidase" evidence="2">
    <location>
        <begin position="147"/>
        <end position="268"/>
    </location>
</feature>
<feature type="transmembrane region" description="Helical" evidence="1">
    <location>
        <begin position="78"/>
        <end position="99"/>
    </location>
</feature>
<keyword evidence="1" id="KW-0472">Membrane</keyword>
<feature type="transmembrane region" description="Helical" evidence="1">
    <location>
        <begin position="200"/>
        <end position="217"/>
    </location>
</feature>
<dbReference type="InterPro" id="IPR000326">
    <property type="entry name" value="PAP2/HPO"/>
</dbReference>
<organism evidence="3">
    <name type="scientific">Ignavibacterium album</name>
    <dbReference type="NCBI Taxonomy" id="591197"/>
    <lineage>
        <taxon>Bacteria</taxon>
        <taxon>Pseudomonadati</taxon>
        <taxon>Ignavibacteriota</taxon>
        <taxon>Ignavibacteria</taxon>
        <taxon>Ignavibacteriales</taxon>
        <taxon>Ignavibacteriaceae</taxon>
        <taxon>Ignavibacterium</taxon>
    </lineage>
</organism>
<reference evidence="3" key="1">
    <citation type="journal article" date="2020" name="mSystems">
        <title>Genome- and Community-Level Interaction Insights into Carbon Utilization and Element Cycling Functions of Hydrothermarchaeota in Hydrothermal Sediment.</title>
        <authorList>
            <person name="Zhou Z."/>
            <person name="Liu Y."/>
            <person name="Xu W."/>
            <person name="Pan J."/>
            <person name="Luo Z.H."/>
            <person name="Li M."/>
        </authorList>
    </citation>
    <scope>NUCLEOTIDE SEQUENCE [LARGE SCALE GENOMIC DNA]</scope>
    <source>
        <strain evidence="3">SpSt-500</strain>
    </source>
</reference>
<gene>
    <name evidence="3" type="ORF">ENS56_07835</name>
</gene>
<dbReference type="Pfam" id="PF01569">
    <property type="entry name" value="PAP2"/>
    <property type="match status" value="1"/>
</dbReference>
<keyword evidence="1" id="KW-0812">Transmembrane</keyword>
<proteinExistence type="predicted"/>
<evidence type="ECO:0000259" key="2">
    <source>
        <dbReference type="SMART" id="SM00014"/>
    </source>
</evidence>
<name>A0A832DFX0_9BACT</name>
<feature type="transmembrane region" description="Helical" evidence="1">
    <location>
        <begin position="48"/>
        <end position="66"/>
    </location>
</feature>
<sequence length="279" mass="32257">MKKYQTKTTIYLLFVVWLILAFLFESSDLFLSNIFFNPSSNWAKFLEMYGEIPGLIVSLIGIYIYFSSNKLSSNSKRIAAYFFLMLISTAGLIYLNFLITNYAFNVQYKSLYEIILLIAGSALINLTTLLYVKSKLRFSNKQFFFSRILVRMLVFGYLLTNLPLKFLWGRIRFRDFNGDFSNFSAWYIPNGFNGNDSFPSGHAAMGWILISIFILLSDKPIFRRTAIKTIIISYALILCISRIVVGAHFASDVLFGSMFMISAYVISKHFLFEEQLRKK</sequence>
<dbReference type="AlphaFoldDB" id="A0A832DFX0"/>
<feature type="transmembrane region" description="Helical" evidence="1">
    <location>
        <begin position="144"/>
        <end position="164"/>
    </location>
</feature>
<keyword evidence="1" id="KW-1133">Transmembrane helix</keyword>
<feature type="transmembrane region" description="Helical" evidence="1">
    <location>
        <begin position="229"/>
        <end position="247"/>
    </location>
</feature>
<feature type="transmembrane region" description="Helical" evidence="1">
    <location>
        <begin position="253"/>
        <end position="272"/>
    </location>
</feature>
<dbReference type="InterPro" id="IPR036938">
    <property type="entry name" value="PAP2/HPO_sf"/>
</dbReference>
<accession>A0A832DFX0</accession>
<comment type="caution">
    <text evidence="3">The sequence shown here is derived from an EMBL/GenBank/DDBJ whole genome shotgun (WGS) entry which is preliminary data.</text>
</comment>
<feature type="transmembrane region" description="Helical" evidence="1">
    <location>
        <begin position="12"/>
        <end position="36"/>
    </location>
</feature>
<protein>
    <submittedName>
        <fullName evidence="3">Phosphatase PAP2 family protein</fullName>
    </submittedName>
</protein>
<dbReference type="EMBL" id="DSVI01000008">
    <property type="protein sequence ID" value="HGT47929.1"/>
    <property type="molecule type" value="Genomic_DNA"/>
</dbReference>
<dbReference type="Gene3D" id="1.20.144.10">
    <property type="entry name" value="Phosphatidic acid phosphatase type 2/haloperoxidase"/>
    <property type="match status" value="1"/>
</dbReference>
<evidence type="ECO:0000313" key="3">
    <source>
        <dbReference type="EMBL" id="HGT47929.1"/>
    </source>
</evidence>
<feature type="transmembrane region" description="Helical" evidence="1">
    <location>
        <begin position="111"/>
        <end position="132"/>
    </location>
</feature>
<evidence type="ECO:0000256" key="1">
    <source>
        <dbReference type="SAM" id="Phobius"/>
    </source>
</evidence>